<proteinExistence type="predicted"/>
<organism evidence="1">
    <name type="scientific">Pseudomonas phage Cygsa01</name>
    <dbReference type="NCBI Taxonomy" id="3138529"/>
    <lineage>
        <taxon>Viruses</taxon>
    </lineage>
</organism>
<protein>
    <submittedName>
        <fullName evidence="1">Uncharacterized protein</fullName>
    </submittedName>
</protein>
<sequence>MTKSELTAFLKTKFDLSRVRVDRGSGPEGKGKAIKRDGSFVQGIYCWSHSPMDMTNVGATKAADKYAEVSRVVRNIEGARCDYADGEMLTITLNAGTKQQFVARFRRERFPSYSLARNMDPGYQSTWIAVRYSKD</sequence>
<name>A0AAU6W466_9VIRU</name>
<evidence type="ECO:0000313" key="1">
    <source>
        <dbReference type="EMBL" id="XAI71163.1"/>
    </source>
</evidence>
<gene>
    <name evidence="1" type="ORF">Cygsa01_00117</name>
</gene>
<reference evidence="1" key="1">
    <citation type="journal article" date="2024" name="J. Gen. Virol.">
        <title>Novel phages of Pseudomonas syringae unveil numerous potential auxiliary metabolic genes.</title>
        <authorList>
            <person name="Feltin C."/>
            <person name="Garneau J.R."/>
            <person name="Morris C.E."/>
            <person name="Berard A."/>
            <person name="Torres-Barcelo C."/>
        </authorList>
    </citation>
    <scope>NUCLEOTIDE SEQUENCE</scope>
</reference>
<accession>A0AAU6W466</accession>
<dbReference type="EMBL" id="PP179332">
    <property type="protein sequence ID" value="XAI71163.1"/>
    <property type="molecule type" value="Genomic_DNA"/>
</dbReference>